<dbReference type="InterPro" id="IPR012373">
    <property type="entry name" value="Ferrdict_sens_TM"/>
</dbReference>
<keyword evidence="1" id="KW-0812">Transmembrane</keyword>
<dbReference type="AlphaFoldDB" id="A0A327W9Q4"/>
<sequence length="378" mass="41812">MKENQDLLNAIEKYLRGDATAEERALVNQWYNSFDDAEIMVPPVPGFSENEIFSRIQDNLDKVVETPVRRRKVYPLWMKRAAIAASVAILLGAGFRFMPRPKFPMYAKTTVSHPASTILPGTNKAVLLLDDGSSVALDDSIQPSINGAAVQGKSLVYDQAGNDASNIVHYNTLRTPQGGQFTVVLPDGSKVWLNAASSLKYPTSFTGNHRIVELTGEAYFEIAADRNKPFFVEVNKMKVEVLGTSFNIMAYPDENTITTTLLTGSLNVANANVTKHLVPGQQASLNHEEQFTVSNADVNAAIAWKEGKFEFNGEEIAVVLRQLTRWYDLQLQIEEGAAEGHISAAFPRTTNLENVLKMLELSGIHCQLNDRKLIVNKN</sequence>
<dbReference type="FunFam" id="2.60.120.1440:FF:000001">
    <property type="entry name" value="Putative anti-sigma factor"/>
    <property type="match status" value="1"/>
</dbReference>
<dbReference type="PANTHER" id="PTHR30273:SF2">
    <property type="entry name" value="PROTEIN FECR"/>
    <property type="match status" value="1"/>
</dbReference>
<dbReference type="Gene3D" id="2.60.120.1440">
    <property type="match status" value="1"/>
</dbReference>
<evidence type="ECO:0000259" key="3">
    <source>
        <dbReference type="Pfam" id="PF16344"/>
    </source>
</evidence>
<dbReference type="InterPro" id="IPR032508">
    <property type="entry name" value="FecR_C"/>
</dbReference>
<proteinExistence type="predicted"/>
<dbReference type="PANTHER" id="PTHR30273">
    <property type="entry name" value="PERIPLASMIC SIGNAL SENSOR AND SIGMA FACTOR ACTIVATOR FECR-RELATED"/>
    <property type="match status" value="1"/>
</dbReference>
<dbReference type="Pfam" id="PF16344">
    <property type="entry name" value="FecR_C"/>
    <property type="match status" value="1"/>
</dbReference>
<evidence type="ECO:0000259" key="2">
    <source>
        <dbReference type="Pfam" id="PF04773"/>
    </source>
</evidence>
<dbReference type="Gene3D" id="3.55.50.30">
    <property type="match status" value="1"/>
</dbReference>
<dbReference type="RefSeq" id="WP_111589999.1">
    <property type="nucleotide sequence ID" value="NZ_QLMA01000001.1"/>
</dbReference>
<keyword evidence="5" id="KW-1185">Reference proteome</keyword>
<feature type="transmembrane region" description="Helical" evidence="1">
    <location>
        <begin position="77"/>
        <end position="98"/>
    </location>
</feature>
<protein>
    <submittedName>
        <fullName evidence="4">FecR protein</fullName>
    </submittedName>
</protein>
<dbReference type="EMBL" id="QLMA01000001">
    <property type="protein sequence ID" value="RAJ87293.1"/>
    <property type="molecule type" value="Genomic_DNA"/>
</dbReference>
<gene>
    <name evidence="4" type="ORF">CLV59_10142</name>
</gene>
<dbReference type="Proteomes" id="UP000249819">
    <property type="component" value="Unassembled WGS sequence"/>
</dbReference>
<dbReference type="InterPro" id="IPR006860">
    <property type="entry name" value="FecR"/>
</dbReference>
<dbReference type="PIRSF" id="PIRSF018266">
    <property type="entry name" value="FecR"/>
    <property type="match status" value="1"/>
</dbReference>
<comment type="caution">
    <text evidence="4">The sequence shown here is derived from an EMBL/GenBank/DDBJ whole genome shotgun (WGS) entry which is preliminary data.</text>
</comment>
<reference evidence="4 5" key="1">
    <citation type="submission" date="2018-06" db="EMBL/GenBank/DDBJ databases">
        <title>Genomic Encyclopedia of Archaeal and Bacterial Type Strains, Phase II (KMG-II): from individual species to whole genera.</title>
        <authorList>
            <person name="Goeker M."/>
        </authorList>
    </citation>
    <scope>NUCLEOTIDE SEQUENCE [LARGE SCALE GENOMIC DNA]</scope>
    <source>
        <strain evidence="4 5">DSM 29821</strain>
    </source>
</reference>
<evidence type="ECO:0000256" key="1">
    <source>
        <dbReference type="SAM" id="Phobius"/>
    </source>
</evidence>
<evidence type="ECO:0000313" key="4">
    <source>
        <dbReference type="EMBL" id="RAJ87293.1"/>
    </source>
</evidence>
<keyword evidence="1" id="KW-0472">Membrane</keyword>
<dbReference type="GO" id="GO:0016989">
    <property type="term" value="F:sigma factor antagonist activity"/>
    <property type="evidence" value="ECO:0007669"/>
    <property type="project" value="TreeGrafter"/>
</dbReference>
<dbReference type="Pfam" id="PF04773">
    <property type="entry name" value="FecR"/>
    <property type="match status" value="1"/>
</dbReference>
<evidence type="ECO:0000313" key="5">
    <source>
        <dbReference type="Proteomes" id="UP000249819"/>
    </source>
</evidence>
<feature type="domain" description="Protein FecR C-terminal" evidence="3">
    <location>
        <begin position="308"/>
        <end position="375"/>
    </location>
</feature>
<feature type="domain" description="FecR protein" evidence="2">
    <location>
        <begin position="172"/>
        <end position="265"/>
    </location>
</feature>
<keyword evidence="1" id="KW-1133">Transmembrane helix</keyword>
<dbReference type="OrthoDB" id="625980at2"/>
<organism evidence="4 5">
    <name type="scientific">Chitinophaga dinghuensis</name>
    <dbReference type="NCBI Taxonomy" id="1539050"/>
    <lineage>
        <taxon>Bacteria</taxon>
        <taxon>Pseudomonadati</taxon>
        <taxon>Bacteroidota</taxon>
        <taxon>Chitinophagia</taxon>
        <taxon>Chitinophagales</taxon>
        <taxon>Chitinophagaceae</taxon>
        <taxon>Chitinophaga</taxon>
    </lineage>
</organism>
<name>A0A327W9Q4_9BACT</name>
<accession>A0A327W9Q4</accession>